<evidence type="ECO:0000313" key="2">
    <source>
        <dbReference type="EMBL" id="MBW74216.1"/>
    </source>
</evidence>
<keyword evidence="1" id="KW-0732">Signal</keyword>
<dbReference type="AlphaFoldDB" id="A0A2M4D9H6"/>
<feature type="chain" id="PRO_5014649820" evidence="1">
    <location>
        <begin position="22"/>
        <end position="108"/>
    </location>
</feature>
<reference evidence="2" key="1">
    <citation type="submission" date="2018-01" db="EMBL/GenBank/DDBJ databases">
        <title>An insight into the sialome of Amazonian anophelines.</title>
        <authorList>
            <person name="Ribeiro J.M."/>
            <person name="Scarpassa V."/>
            <person name="Calvo E."/>
        </authorList>
    </citation>
    <scope>NUCLEOTIDE SEQUENCE</scope>
</reference>
<sequence>MALLLWHTLLLRTLSFCRCLAKGRFVGFVLQKGIGSFRAYCRLLFYGGRAHSSSRCCCCCCCCTKHGIYLRESQKMAESTSFHGLCLLVLAAEMVSKRVAWFDRFFPV</sequence>
<proteinExistence type="predicted"/>
<organism evidence="2">
    <name type="scientific">Anopheles darlingi</name>
    <name type="common">Mosquito</name>
    <dbReference type="NCBI Taxonomy" id="43151"/>
    <lineage>
        <taxon>Eukaryota</taxon>
        <taxon>Metazoa</taxon>
        <taxon>Ecdysozoa</taxon>
        <taxon>Arthropoda</taxon>
        <taxon>Hexapoda</taxon>
        <taxon>Insecta</taxon>
        <taxon>Pterygota</taxon>
        <taxon>Neoptera</taxon>
        <taxon>Endopterygota</taxon>
        <taxon>Diptera</taxon>
        <taxon>Nematocera</taxon>
        <taxon>Culicoidea</taxon>
        <taxon>Culicidae</taxon>
        <taxon>Anophelinae</taxon>
        <taxon>Anopheles</taxon>
    </lineage>
</organism>
<feature type="signal peptide" evidence="1">
    <location>
        <begin position="1"/>
        <end position="21"/>
    </location>
</feature>
<name>A0A2M4D9H6_ANODA</name>
<dbReference type="EMBL" id="GGFL01010038">
    <property type="protein sequence ID" value="MBW74216.1"/>
    <property type="molecule type" value="Transcribed_RNA"/>
</dbReference>
<accession>A0A2M4D9H6</accession>
<protein>
    <submittedName>
        <fullName evidence="2">Putative secreted protein</fullName>
    </submittedName>
</protein>
<evidence type="ECO:0000256" key="1">
    <source>
        <dbReference type="SAM" id="SignalP"/>
    </source>
</evidence>